<dbReference type="InterPro" id="IPR008242">
    <property type="entry name" value="Chor_mutase/pphenate_deHydtase"/>
</dbReference>
<comment type="pathway">
    <text evidence="1">Amino-acid biosynthesis; L-phenylalanine biosynthesis; phenylpyruvate from prephenate: step 1/1.</text>
</comment>
<dbReference type="NCBIfam" id="NF008865">
    <property type="entry name" value="PRK11898.1"/>
    <property type="match status" value="1"/>
</dbReference>
<dbReference type="Pfam" id="PF01842">
    <property type="entry name" value="ACT"/>
    <property type="match status" value="1"/>
</dbReference>
<feature type="domain" description="ACT" evidence="8">
    <location>
        <begin position="219"/>
        <end position="295"/>
    </location>
</feature>
<dbReference type="Pfam" id="PF00800">
    <property type="entry name" value="PDT"/>
    <property type="match status" value="1"/>
</dbReference>
<dbReference type="UniPathway" id="UPA00121">
    <property type="reaction ID" value="UER00345"/>
</dbReference>
<dbReference type="PANTHER" id="PTHR21022:SF19">
    <property type="entry name" value="PREPHENATE DEHYDRATASE-RELATED"/>
    <property type="match status" value="1"/>
</dbReference>
<dbReference type="InterPro" id="IPR002912">
    <property type="entry name" value="ACT_dom"/>
</dbReference>
<dbReference type="KEGG" id="pic:PICST_33690"/>
<dbReference type="GO" id="GO:0005737">
    <property type="term" value="C:cytoplasm"/>
    <property type="evidence" value="ECO:0007669"/>
    <property type="project" value="TreeGrafter"/>
</dbReference>
<dbReference type="Gene3D" id="3.40.190.10">
    <property type="entry name" value="Periplasmic binding protein-like II"/>
    <property type="match status" value="2"/>
</dbReference>
<reference evidence="9 10" key="1">
    <citation type="journal article" date="2007" name="Nat. Biotechnol.">
        <title>Genome sequence of the lignocellulose-bioconverting and xylose-fermenting yeast Pichia stipitis.</title>
        <authorList>
            <person name="Jeffries T.W."/>
            <person name="Grigoriev I.V."/>
            <person name="Grimwood J."/>
            <person name="Laplaza J.M."/>
            <person name="Aerts A."/>
            <person name="Salamov A."/>
            <person name="Schmutz J."/>
            <person name="Lindquist E."/>
            <person name="Dehal P."/>
            <person name="Shapiro H."/>
            <person name="Jin Y.S."/>
            <person name="Passoth V."/>
            <person name="Richardson P.M."/>
        </authorList>
    </citation>
    <scope>NUCLEOTIDE SEQUENCE [LARGE SCALE GENOMIC DNA]</scope>
    <source>
        <strain evidence="10">ATCC 58785 / CBS 6054 / NBRC 10063 / NRRL Y-11545</strain>
    </source>
</reference>
<evidence type="ECO:0000256" key="3">
    <source>
        <dbReference type="ARBA" id="ARBA00022605"/>
    </source>
</evidence>
<organism evidence="9 10">
    <name type="scientific">Scheffersomyces stipitis (strain ATCC 58785 / CBS 6054 / NBRC 10063 / NRRL Y-11545)</name>
    <name type="common">Yeast</name>
    <name type="synonym">Pichia stipitis</name>
    <dbReference type="NCBI Taxonomy" id="322104"/>
    <lineage>
        <taxon>Eukaryota</taxon>
        <taxon>Fungi</taxon>
        <taxon>Dikarya</taxon>
        <taxon>Ascomycota</taxon>
        <taxon>Saccharomycotina</taxon>
        <taxon>Pichiomycetes</taxon>
        <taxon>Debaryomycetaceae</taxon>
        <taxon>Scheffersomyces</taxon>
    </lineage>
</organism>
<dbReference type="EC" id="4.2.1.51" evidence="2"/>
<dbReference type="HOGENOM" id="CLU_035008_5_1_1"/>
<dbReference type="Gene3D" id="3.30.70.260">
    <property type="match status" value="1"/>
</dbReference>
<evidence type="ECO:0000256" key="6">
    <source>
        <dbReference type="ARBA" id="ARBA00023239"/>
    </source>
</evidence>
<dbReference type="CDD" id="cd04905">
    <property type="entry name" value="ACT_CM-PDT"/>
    <property type="match status" value="1"/>
</dbReference>
<dbReference type="GeneID" id="4840877"/>
<dbReference type="eggNOG" id="KOG2797">
    <property type="taxonomic scope" value="Eukaryota"/>
</dbReference>
<evidence type="ECO:0000256" key="1">
    <source>
        <dbReference type="ARBA" id="ARBA00004741"/>
    </source>
</evidence>
<dbReference type="OrthoDB" id="983542at2759"/>
<evidence type="ECO:0000256" key="4">
    <source>
        <dbReference type="ARBA" id="ARBA00023141"/>
    </source>
</evidence>
<dbReference type="AlphaFoldDB" id="A3LZW3"/>
<keyword evidence="10" id="KW-1185">Reference proteome</keyword>
<dbReference type="CDD" id="cd13532">
    <property type="entry name" value="PBP2_PDT_like"/>
    <property type="match status" value="1"/>
</dbReference>
<gene>
    <name evidence="9" type="primary">PHA2</name>
    <name evidence="9" type="ORF">PICST_33690</name>
</gene>
<dbReference type="GO" id="GO:0009094">
    <property type="term" value="P:L-phenylalanine biosynthetic process"/>
    <property type="evidence" value="ECO:0007669"/>
    <property type="project" value="UniProtKB-UniPathway"/>
</dbReference>
<protein>
    <recommendedName>
        <fullName evidence="2">prephenate dehydratase</fullName>
        <ecNumber evidence="2">4.2.1.51</ecNumber>
    </recommendedName>
</protein>
<dbReference type="RefSeq" id="XP_001386638.2">
    <property type="nucleotide sequence ID" value="XM_001386601.1"/>
</dbReference>
<sequence>MVTKVAFLGPEGTYTHQAVIQQFGNKDNVSIYPVKTISDCFKEIHSKNVDFAVVPLENSINGGVVFTFDLIRDWFIPSLQNNSRQNDDTEQFVSIHHNFLTRAEDVSKITCIYSHPQVWTQVTGFLSTIPASIPRIDSTSTSKAAELVNGDESNTSACISSQMSSDLYQLPIRNANIEDNPNNTTRFLVLGYEKPPAPSPSPAPEVGEPERPDSRITSIIFTLNHNDPGALCDVLYEFKKNGVNLTSITSRPSHLKQWQYVFFAEVIGDSSSDANIAKGIESASSICSELVVLGSFDRSWRYWKSS</sequence>
<dbReference type="OMA" id="PLMIYRE"/>
<dbReference type="InterPro" id="IPR001086">
    <property type="entry name" value="Preph_deHydtase"/>
</dbReference>
<accession>A3LZW3</accession>
<dbReference type="PIRSF" id="PIRSF001500">
    <property type="entry name" value="Chor_mut_pdt_Ppr"/>
    <property type="match status" value="1"/>
</dbReference>
<keyword evidence="6" id="KW-0456">Lyase</keyword>
<proteinExistence type="predicted"/>
<evidence type="ECO:0000313" key="10">
    <source>
        <dbReference type="Proteomes" id="UP000002258"/>
    </source>
</evidence>
<evidence type="ECO:0000256" key="2">
    <source>
        <dbReference type="ARBA" id="ARBA00013147"/>
    </source>
</evidence>
<keyword evidence="5" id="KW-0584">Phenylalanine biosynthesis</keyword>
<dbReference type="SUPFAM" id="SSF53850">
    <property type="entry name" value="Periplasmic binding protein-like II"/>
    <property type="match status" value="1"/>
</dbReference>
<dbReference type="Proteomes" id="UP000002258">
    <property type="component" value="Chromosome 8"/>
</dbReference>
<dbReference type="PROSITE" id="PS51171">
    <property type="entry name" value="PREPHENATE_DEHYDR_3"/>
    <property type="match status" value="1"/>
</dbReference>
<evidence type="ECO:0000259" key="8">
    <source>
        <dbReference type="PROSITE" id="PS51671"/>
    </source>
</evidence>
<dbReference type="FunCoup" id="A3LZW3">
    <property type="interactions" value="129"/>
</dbReference>
<name>A3LZW3_PICST</name>
<dbReference type="PROSITE" id="PS51671">
    <property type="entry name" value="ACT"/>
    <property type="match status" value="1"/>
</dbReference>
<dbReference type="InterPro" id="IPR045865">
    <property type="entry name" value="ACT-like_dom_sf"/>
</dbReference>
<dbReference type="PANTHER" id="PTHR21022">
    <property type="entry name" value="PREPHENATE DEHYDRATASE P PROTEIN"/>
    <property type="match status" value="1"/>
</dbReference>
<keyword evidence="4" id="KW-0057">Aromatic amino acid biosynthesis</keyword>
<dbReference type="GO" id="GO:0004664">
    <property type="term" value="F:prephenate dehydratase activity"/>
    <property type="evidence" value="ECO:0007669"/>
    <property type="project" value="UniProtKB-EC"/>
</dbReference>
<evidence type="ECO:0000259" key="7">
    <source>
        <dbReference type="PROSITE" id="PS51171"/>
    </source>
</evidence>
<dbReference type="SUPFAM" id="SSF55021">
    <property type="entry name" value="ACT-like"/>
    <property type="match status" value="1"/>
</dbReference>
<keyword evidence="3" id="KW-0028">Amino-acid biosynthesis</keyword>
<dbReference type="InParanoid" id="A3LZW3"/>
<feature type="domain" description="Prephenate dehydratase" evidence="7">
    <location>
        <begin position="4"/>
        <end position="192"/>
    </location>
</feature>
<evidence type="ECO:0000313" key="9">
    <source>
        <dbReference type="EMBL" id="ABN68609.2"/>
    </source>
</evidence>
<dbReference type="EMBL" id="CP000502">
    <property type="protein sequence ID" value="ABN68609.2"/>
    <property type="molecule type" value="Genomic_DNA"/>
</dbReference>
<evidence type="ECO:0000256" key="5">
    <source>
        <dbReference type="ARBA" id="ARBA00023222"/>
    </source>
</evidence>
<dbReference type="STRING" id="322104.A3LZW3"/>